<dbReference type="GO" id="GO:0016925">
    <property type="term" value="P:protein sumoylation"/>
    <property type="evidence" value="ECO:0007669"/>
    <property type="project" value="UniProtKB-UniRule"/>
</dbReference>
<dbReference type="GO" id="GO:0005524">
    <property type="term" value="F:ATP binding"/>
    <property type="evidence" value="ECO:0007669"/>
    <property type="project" value="UniProtKB-UniRule"/>
</dbReference>
<feature type="binding site" evidence="14">
    <location>
        <position position="168"/>
    </location>
    <ligand>
        <name>Zn(2+)</name>
        <dbReference type="ChEBI" id="CHEBI:29105"/>
    </ligand>
</feature>
<accession>A0A9W8XQ20</accession>
<dbReference type="GO" id="GO:0016740">
    <property type="term" value="F:transferase activity"/>
    <property type="evidence" value="ECO:0007669"/>
    <property type="project" value="UniProtKB-KW"/>
</dbReference>
<dbReference type="CDD" id="cd01489">
    <property type="entry name" value="Uba2_SUMO"/>
    <property type="match status" value="1"/>
</dbReference>
<feature type="binding site" evidence="13">
    <location>
        <position position="79"/>
    </location>
    <ligand>
        <name>ATP</name>
        <dbReference type="ChEBI" id="CHEBI:30616"/>
    </ligand>
</feature>
<feature type="binding site" evidence="13">
    <location>
        <begin position="31"/>
        <end position="36"/>
    </location>
    <ligand>
        <name>ATP</name>
        <dbReference type="ChEBI" id="CHEBI:30616"/>
    </ligand>
</feature>
<keyword evidence="21" id="KW-0436">Ligase</keyword>
<dbReference type="InterPro" id="IPR030661">
    <property type="entry name" value="Uba2"/>
</dbReference>
<feature type="domain" description="Ubiquitin-activating enzyme SCCH" evidence="19">
    <location>
        <begin position="296"/>
        <end position="376"/>
    </location>
</feature>
<dbReference type="PANTHER" id="PTHR10953">
    <property type="entry name" value="UBIQUITIN-ACTIVATING ENZYME E1"/>
    <property type="match status" value="1"/>
</dbReference>
<feature type="compositionally biased region" description="Polar residues" evidence="17">
    <location>
        <begin position="598"/>
        <end position="609"/>
    </location>
</feature>
<feature type="binding site" evidence="14">
    <location>
        <position position="472"/>
    </location>
    <ligand>
        <name>Zn(2+)</name>
        <dbReference type="ChEBI" id="CHEBI:29105"/>
    </ligand>
</feature>
<evidence type="ECO:0000256" key="14">
    <source>
        <dbReference type="PIRSR" id="PIRSR039133-3"/>
    </source>
</evidence>
<dbReference type="FunFam" id="3.40.50.720:FF:000618">
    <property type="entry name" value="SUMO-activating enzyme subunit 2"/>
    <property type="match status" value="1"/>
</dbReference>
<dbReference type="SUPFAM" id="SSF69572">
    <property type="entry name" value="Activating enzymes of the ubiquitin-like proteins"/>
    <property type="match status" value="1"/>
</dbReference>
<comment type="caution">
    <text evidence="21">The sequence shown here is derived from an EMBL/GenBank/DDBJ whole genome shotgun (WGS) entry which is preliminary data.</text>
</comment>
<feature type="coiled-coil region" evidence="16">
    <location>
        <begin position="404"/>
        <end position="431"/>
    </location>
</feature>
<feature type="domain" description="Ubiquitin/SUMO-activating enzyme ubiquitin-like" evidence="20">
    <location>
        <begin position="480"/>
        <end position="560"/>
    </location>
</feature>
<dbReference type="PIRSF" id="PIRSF039133">
    <property type="entry name" value="SUMO_E1B"/>
    <property type="match status" value="1"/>
</dbReference>
<dbReference type="InterPro" id="IPR028077">
    <property type="entry name" value="UAE_UbL_dom"/>
</dbReference>
<dbReference type="AlphaFoldDB" id="A0A9W8XQ20"/>
<evidence type="ECO:0000256" key="16">
    <source>
        <dbReference type="SAM" id="Coils"/>
    </source>
</evidence>
<dbReference type="Gene3D" id="1.10.10.520">
    <property type="entry name" value="Ubiquitin activating enzymes (Uba3). Chain: B, domain 2"/>
    <property type="match status" value="1"/>
</dbReference>
<dbReference type="InterPro" id="IPR023318">
    <property type="entry name" value="Ub_act_enz_dom_a_sf"/>
</dbReference>
<name>A0A9W8XQ20_9PLEO</name>
<dbReference type="FunFam" id="3.50.50.80:FF:000002">
    <property type="entry name" value="SUMO-activating enzyme subunit 2"/>
    <property type="match status" value="1"/>
</dbReference>
<dbReference type="InterPro" id="IPR045886">
    <property type="entry name" value="ThiF/MoeB/HesA"/>
</dbReference>
<keyword evidence="4" id="KW-0808">Transferase</keyword>
<evidence type="ECO:0000259" key="19">
    <source>
        <dbReference type="Pfam" id="PF10585"/>
    </source>
</evidence>
<dbReference type="PROSITE" id="PS00865">
    <property type="entry name" value="UBIQUITIN_ACTIVAT_2"/>
    <property type="match status" value="1"/>
</dbReference>
<feature type="domain" description="THIF-type NAD/FAD binding fold" evidence="18">
    <location>
        <begin position="12"/>
        <end position="422"/>
    </location>
</feature>
<dbReference type="PANTHER" id="PTHR10953:SF5">
    <property type="entry name" value="SUMO-ACTIVATING ENZYME SUBUNIT 2"/>
    <property type="match status" value="1"/>
</dbReference>
<dbReference type="InterPro" id="IPR042449">
    <property type="entry name" value="Ub-E1_IAD_1"/>
</dbReference>
<evidence type="ECO:0000256" key="7">
    <source>
        <dbReference type="ARBA" id="ARBA00022786"/>
    </source>
</evidence>
<evidence type="ECO:0000259" key="20">
    <source>
        <dbReference type="Pfam" id="PF14732"/>
    </source>
</evidence>
<evidence type="ECO:0000256" key="10">
    <source>
        <dbReference type="ARBA" id="ARBA00023242"/>
    </source>
</evidence>
<protein>
    <recommendedName>
        <fullName evidence="11">Ubiquitin-activating enzyme E1-like</fullName>
    </recommendedName>
</protein>
<keyword evidence="9 11" id="KW-0067">ATP-binding</keyword>
<dbReference type="InterPro" id="IPR019572">
    <property type="entry name" value="UBA_E1_SCCH"/>
</dbReference>
<evidence type="ECO:0000256" key="15">
    <source>
        <dbReference type="PROSITE-ProRule" id="PRU10132"/>
    </source>
</evidence>
<feature type="region of interest" description="Disordered" evidence="17">
    <location>
        <begin position="579"/>
        <end position="620"/>
    </location>
</feature>
<dbReference type="Pfam" id="PF14732">
    <property type="entry name" value="UAE_UbL"/>
    <property type="match status" value="1"/>
</dbReference>
<evidence type="ECO:0000256" key="13">
    <source>
        <dbReference type="PIRSR" id="PIRSR039133-2"/>
    </source>
</evidence>
<comment type="pathway">
    <text evidence="2 11">Protein modification; protein sumoylation.</text>
</comment>
<dbReference type="GO" id="GO:0019948">
    <property type="term" value="F:SUMO activating enzyme activity"/>
    <property type="evidence" value="ECO:0007669"/>
    <property type="project" value="UniProtKB-UniRule"/>
</dbReference>
<feature type="binding site" evidence="14">
    <location>
        <position position="165"/>
    </location>
    <ligand>
        <name>Zn(2+)</name>
        <dbReference type="ChEBI" id="CHEBI:29105"/>
    </ligand>
</feature>
<dbReference type="InterPro" id="IPR035985">
    <property type="entry name" value="Ubiquitin-activating_enz"/>
</dbReference>
<dbReference type="GO" id="GO:0031510">
    <property type="term" value="C:SUMO activating enzyme complex"/>
    <property type="evidence" value="ECO:0007669"/>
    <property type="project" value="UniProtKB-UniRule"/>
</dbReference>
<evidence type="ECO:0000256" key="3">
    <source>
        <dbReference type="ARBA" id="ARBA00005673"/>
    </source>
</evidence>
<evidence type="ECO:0000256" key="17">
    <source>
        <dbReference type="SAM" id="MobiDB-lite"/>
    </source>
</evidence>
<evidence type="ECO:0000256" key="9">
    <source>
        <dbReference type="ARBA" id="ARBA00022840"/>
    </source>
</evidence>
<dbReference type="GO" id="GO:0046872">
    <property type="term" value="F:metal ion binding"/>
    <property type="evidence" value="ECO:0007669"/>
    <property type="project" value="UniProtKB-KW"/>
</dbReference>
<keyword evidence="8 11" id="KW-0862">Zinc</keyword>
<dbReference type="GO" id="GO:0005737">
    <property type="term" value="C:cytoplasm"/>
    <property type="evidence" value="ECO:0007669"/>
    <property type="project" value="TreeGrafter"/>
</dbReference>
<gene>
    <name evidence="21" type="primary">UBA2</name>
    <name evidence="21" type="ORF">N0V89_006412</name>
</gene>
<dbReference type="Pfam" id="PF00899">
    <property type="entry name" value="ThiF"/>
    <property type="match status" value="1"/>
</dbReference>
<dbReference type="Proteomes" id="UP001140513">
    <property type="component" value="Unassembled WGS sequence"/>
</dbReference>
<feature type="binding site" evidence="13">
    <location>
        <begin position="124"/>
        <end position="129"/>
    </location>
    <ligand>
        <name>ATP</name>
        <dbReference type="ChEBI" id="CHEBI:30616"/>
    </ligand>
</feature>
<comment type="subunit">
    <text evidence="11">Heterodimer.</text>
</comment>
<feature type="binding site" evidence="13">
    <location>
        <begin position="63"/>
        <end position="66"/>
    </location>
    <ligand>
        <name>ATP</name>
        <dbReference type="ChEBI" id="CHEBI:30616"/>
    </ligand>
</feature>
<evidence type="ECO:0000256" key="4">
    <source>
        <dbReference type="ARBA" id="ARBA00022679"/>
    </source>
</evidence>
<organism evidence="21 22">
    <name type="scientific">Didymosphaeria variabile</name>
    <dbReference type="NCBI Taxonomy" id="1932322"/>
    <lineage>
        <taxon>Eukaryota</taxon>
        <taxon>Fungi</taxon>
        <taxon>Dikarya</taxon>
        <taxon>Ascomycota</taxon>
        <taxon>Pezizomycotina</taxon>
        <taxon>Dothideomycetes</taxon>
        <taxon>Pleosporomycetidae</taxon>
        <taxon>Pleosporales</taxon>
        <taxon>Massarineae</taxon>
        <taxon>Didymosphaeriaceae</taxon>
        <taxon>Didymosphaeria</taxon>
    </lineage>
</organism>
<comment type="similarity">
    <text evidence="3 11">Belongs to the ubiquitin-activating E1 family.</text>
</comment>
<evidence type="ECO:0000256" key="8">
    <source>
        <dbReference type="ARBA" id="ARBA00022833"/>
    </source>
</evidence>
<dbReference type="InterPro" id="IPR033127">
    <property type="entry name" value="UBQ-activ_enz_E1_Cys_AS"/>
</dbReference>
<evidence type="ECO:0000259" key="18">
    <source>
        <dbReference type="Pfam" id="PF00899"/>
    </source>
</evidence>
<sequence>MTATGRDRHASKSLGSNLHARIKQARVLMVGAGGIGCELLKNLVLTGFGEIHIVDLDTIDLSNLNRQFLFRNEHIKKSKALVAKESAGIFNPNVKIEAYHDNIKDPQFNVAWFQKFDIVFNALDNLEARRHVNKMCLAADVPLVESGTTGFNGQVQVIRKGKTQCYDCTPKDAPKSFPVCTIRSTPSQPIHCIVWAKSYLFTEIFGTSEDDAPELDHSEDSENAKEIANLRNESQALKRIRESMGSKEFPGLVFNKVFKEDIERLRSMEDMWKTRKAPTALDYEDLLKELPSVEKNIAQKDQATWTVAENFAVFLDSLSRLSNRMEETRANADTGNSPPILTFDKDDADTLDFVAASANLRSIIFGIEARSKFDIKQMAGNIIPAIATTNAMTASICVLQAFKVMRADLAKDKLREQLSEAKTEEELIKTKTDEEYSKQLSKAKMVFLAPNGTERRVTTEGLSRPDETCPVCSVAQSTIVVDANRATLNDLIEDLLRLQLGYGEEFSVNSDAGLLYDPEEDANLRKTFAELGLKNDNSITIIDDADEGARVNLVLHISEQELGSEAKPIDLTQKPEIPLKPRTAPAETNGDSRPIVTNGLTNGVTNGATSGLKRTADDAGLEDELIRKKGKVAAKPDDDVVVVDDANDGIILIDDD</sequence>
<dbReference type="Gene3D" id="3.10.290.20">
    <property type="entry name" value="Ubiquitin-like 2 activating enzyme e1b. Chain: B, domain 3"/>
    <property type="match status" value="1"/>
</dbReference>
<evidence type="ECO:0000256" key="1">
    <source>
        <dbReference type="ARBA" id="ARBA00004123"/>
    </source>
</evidence>
<evidence type="ECO:0000256" key="12">
    <source>
        <dbReference type="PIRSR" id="PIRSR039133-1"/>
    </source>
</evidence>
<dbReference type="InterPro" id="IPR000594">
    <property type="entry name" value="ThiF_NAD_FAD-bd"/>
</dbReference>
<dbReference type="OrthoDB" id="10255449at2759"/>
<proteinExistence type="inferred from homology"/>
<reference evidence="21" key="1">
    <citation type="submission" date="2022-10" db="EMBL/GenBank/DDBJ databases">
        <title>Tapping the CABI collections for fungal endophytes: first genome assemblies for Collariella, Neodidymelliopsis, Ascochyta clinopodiicola, Didymella pomorum, Didymosphaeria variabile, Neocosmospora piperis and Neocucurbitaria cava.</title>
        <authorList>
            <person name="Hill R."/>
        </authorList>
    </citation>
    <scope>NUCLEOTIDE SEQUENCE</scope>
    <source>
        <strain evidence="21">IMI 356815</strain>
    </source>
</reference>
<feature type="binding site" evidence="14">
    <location>
        <position position="469"/>
    </location>
    <ligand>
        <name>Zn(2+)</name>
        <dbReference type="ChEBI" id="CHEBI:29105"/>
    </ligand>
</feature>
<dbReference type="Gene3D" id="3.50.50.80">
    <property type="entry name" value="Ubiquitin-activating enzyme E1, inactive adenylation domain, subdomain 1"/>
    <property type="match status" value="1"/>
</dbReference>
<dbReference type="Pfam" id="PF10585">
    <property type="entry name" value="UBA_E1_SCCH"/>
    <property type="match status" value="1"/>
</dbReference>
<evidence type="ECO:0000256" key="2">
    <source>
        <dbReference type="ARBA" id="ARBA00004718"/>
    </source>
</evidence>
<evidence type="ECO:0000256" key="6">
    <source>
        <dbReference type="ARBA" id="ARBA00022741"/>
    </source>
</evidence>
<feature type="active site" description="Glycyl thioester intermediate" evidence="12 15">
    <location>
        <position position="180"/>
    </location>
</feature>
<keyword evidence="5 11" id="KW-0479">Metal-binding</keyword>
<dbReference type="EMBL" id="JAPEUX010000004">
    <property type="protein sequence ID" value="KAJ4354675.1"/>
    <property type="molecule type" value="Genomic_DNA"/>
</dbReference>
<keyword evidence="6 11" id="KW-0547">Nucleotide-binding</keyword>
<keyword evidence="16" id="KW-0175">Coiled coil</keyword>
<feature type="binding site" evidence="13">
    <location>
        <position position="55"/>
    </location>
    <ligand>
        <name>ATP</name>
        <dbReference type="ChEBI" id="CHEBI:30616"/>
    </ligand>
</feature>
<keyword evidence="7 11" id="KW-0833">Ubl conjugation pathway</keyword>
<dbReference type="RefSeq" id="XP_056072449.1">
    <property type="nucleotide sequence ID" value="XM_056215182.1"/>
</dbReference>
<keyword evidence="10" id="KW-0539">Nucleus</keyword>
<comment type="subcellular location">
    <subcellularLocation>
        <location evidence="1">Nucleus</location>
    </subcellularLocation>
</comment>
<dbReference type="GeneID" id="80909942"/>
<dbReference type="FunFam" id="1.10.10.520:FF:000003">
    <property type="entry name" value="Ubiquitin-activating enzyme E1-like"/>
    <property type="match status" value="1"/>
</dbReference>
<evidence type="ECO:0000256" key="11">
    <source>
        <dbReference type="PIRNR" id="PIRNR039133"/>
    </source>
</evidence>
<evidence type="ECO:0000256" key="5">
    <source>
        <dbReference type="ARBA" id="ARBA00022723"/>
    </source>
</evidence>
<evidence type="ECO:0000313" key="22">
    <source>
        <dbReference type="Proteomes" id="UP001140513"/>
    </source>
</evidence>
<evidence type="ECO:0000313" key="21">
    <source>
        <dbReference type="EMBL" id="KAJ4354675.1"/>
    </source>
</evidence>
<keyword evidence="22" id="KW-1185">Reference proteome</keyword>